<feature type="domain" description="Tyr recombinase" evidence="6">
    <location>
        <begin position="177"/>
        <end position="379"/>
    </location>
</feature>
<evidence type="ECO:0000313" key="8">
    <source>
        <dbReference type="EMBL" id="TFE02854.1"/>
    </source>
</evidence>
<evidence type="ECO:0000313" key="9">
    <source>
        <dbReference type="Proteomes" id="UP000297776"/>
    </source>
</evidence>
<proteinExistence type="inferred from homology"/>
<keyword evidence="4" id="KW-0233">DNA recombination</keyword>
<dbReference type="AlphaFoldDB" id="A0A4Y8LIK2"/>
<dbReference type="InterPro" id="IPR011010">
    <property type="entry name" value="DNA_brk_join_enz"/>
</dbReference>
<dbReference type="EMBL" id="SORX01000002">
    <property type="protein sequence ID" value="TFE02854.1"/>
    <property type="molecule type" value="Genomic_DNA"/>
</dbReference>
<sequence>MASFRRRGCTCTGKKRCTCGAKWEYRLRYKDPIENKFREATGGGFTSKAEAILAADKRKIELEEGYDQSEDMTLEAYLQYWLTEYKKDSVRKNTLITHQTGIKKRILPYFKNVMLSKITPMMYQKFLNSLHENEYSKRTIEITHSTMNNALAKAEMIGKIKKNPCTNAVIKGKTKKQEIDFIDSGDISEFLTQAHKYGYIYWIFFKTLIETGMRKGEAAALQWTDIDLKAGTININKTLDFDAKPDEELFGDPKTYKSSRVVTIRKSLINDLHFHMKWQNQNKLALKELYRHDINLVFCRNDGDIMPKSSLFNAFERILKRSELPKLRIHSLRHTHVVLQMEAGASMKYIQERLGHDSEQITSQVYAHISKRIETESMDRFEAYAKDILD</sequence>
<dbReference type="InterPro" id="IPR050090">
    <property type="entry name" value="Tyrosine_recombinase_XerCD"/>
</dbReference>
<dbReference type="InterPro" id="IPR010998">
    <property type="entry name" value="Integrase_recombinase_N"/>
</dbReference>
<dbReference type="InterPro" id="IPR044068">
    <property type="entry name" value="CB"/>
</dbReference>
<dbReference type="OrthoDB" id="9803188at2"/>
<dbReference type="Gene3D" id="1.10.150.130">
    <property type="match status" value="1"/>
</dbReference>
<dbReference type="GO" id="GO:0015074">
    <property type="term" value="P:DNA integration"/>
    <property type="evidence" value="ECO:0007669"/>
    <property type="project" value="UniProtKB-KW"/>
</dbReference>
<evidence type="ECO:0000259" key="7">
    <source>
        <dbReference type="PROSITE" id="PS51900"/>
    </source>
</evidence>
<evidence type="ECO:0000256" key="3">
    <source>
        <dbReference type="ARBA" id="ARBA00023125"/>
    </source>
</evidence>
<dbReference type="InterPro" id="IPR013762">
    <property type="entry name" value="Integrase-like_cat_sf"/>
</dbReference>
<dbReference type="PANTHER" id="PTHR30349:SF64">
    <property type="entry name" value="PROPHAGE INTEGRASE INTD-RELATED"/>
    <property type="match status" value="1"/>
</dbReference>
<dbReference type="PANTHER" id="PTHR30349">
    <property type="entry name" value="PHAGE INTEGRASE-RELATED"/>
    <property type="match status" value="1"/>
</dbReference>
<keyword evidence="2" id="KW-0229">DNA integration</keyword>
<dbReference type="GO" id="GO:0006310">
    <property type="term" value="P:DNA recombination"/>
    <property type="evidence" value="ECO:0007669"/>
    <property type="project" value="UniProtKB-KW"/>
</dbReference>
<organism evidence="8 9">
    <name type="scientific">Jeotgalibacillus salarius</name>
    <dbReference type="NCBI Taxonomy" id="546023"/>
    <lineage>
        <taxon>Bacteria</taxon>
        <taxon>Bacillati</taxon>
        <taxon>Bacillota</taxon>
        <taxon>Bacilli</taxon>
        <taxon>Bacillales</taxon>
        <taxon>Caryophanaceae</taxon>
        <taxon>Jeotgalibacillus</taxon>
    </lineage>
</organism>
<evidence type="ECO:0000256" key="4">
    <source>
        <dbReference type="ARBA" id="ARBA00023172"/>
    </source>
</evidence>
<evidence type="ECO:0000259" key="6">
    <source>
        <dbReference type="PROSITE" id="PS51898"/>
    </source>
</evidence>
<name>A0A4Y8LIK2_9BACL</name>
<protein>
    <submittedName>
        <fullName evidence="8">Site-specific integrase</fullName>
    </submittedName>
</protein>
<dbReference type="PROSITE" id="PS51900">
    <property type="entry name" value="CB"/>
    <property type="match status" value="1"/>
</dbReference>
<evidence type="ECO:0000256" key="2">
    <source>
        <dbReference type="ARBA" id="ARBA00022908"/>
    </source>
</evidence>
<accession>A0A4Y8LIK2</accession>
<dbReference type="CDD" id="cd01189">
    <property type="entry name" value="INT_ICEBs1_C_like"/>
    <property type="match status" value="1"/>
</dbReference>
<dbReference type="Pfam" id="PF14659">
    <property type="entry name" value="Phage_int_SAM_3"/>
    <property type="match status" value="1"/>
</dbReference>
<keyword evidence="9" id="KW-1185">Reference proteome</keyword>
<dbReference type="Pfam" id="PF00589">
    <property type="entry name" value="Phage_integrase"/>
    <property type="match status" value="1"/>
</dbReference>
<comment type="caution">
    <text evidence="8">The sequence shown here is derived from an EMBL/GenBank/DDBJ whole genome shotgun (WGS) entry which is preliminary data.</text>
</comment>
<dbReference type="InterPro" id="IPR004107">
    <property type="entry name" value="Integrase_SAM-like_N"/>
</dbReference>
<dbReference type="PROSITE" id="PS51898">
    <property type="entry name" value="TYR_RECOMBINASE"/>
    <property type="match status" value="1"/>
</dbReference>
<gene>
    <name evidence="8" type="ORF">E2626_03340</name>
</gene>
<evidence type="ECO:0000256" key="5">
    <source>
        <dbReference type="PROSITE-ProRule" id="PRU01248"/>
    </source>
</evidence>
<dbReference type="GO" id="GO:0003677">
    <property type="term" value="F:DNA binding"/>
    <property type="evidence" value="ECO:0007669"/>
    <property type="project" value="UniProtKB-UniRule"/>
</dbReference>
<evidence type="ECO:0000256" key="1">
    <source>
        <dbReference type="ARBA" id="ARBA00008857"/>
    </source>
</evidence>
<dbReference type="InterPro" id="IPR002104">
    <property type="entry name" value="Integrase_catalytic"/>
</dbReference>
<dbReference type="SUPFAM" id="SSF56349">
    <property type="entry name" value="DNA breaking-rejoining enzymes"/>
    <property type="match status" value="1"/>
</dbReference>
<dbReference type="Gene3D" id="1.10.443.10">
    <property type="entry name" value="Intergrase catalytic core"/>
    <property type="match status" value="1"/>
</dbReference>
<reference evidence="8 9" key="1">
    <citation type="submission" date="2019-03" db="EMBL/GenBank/DDBJ databases">
        <authorList>
            <person name="Yang Y."/>
        </authorList>
    </citation>
    <scope>NUCLEOTIDE SEQUENCE [LARGE SCALE GENOMIC DNA]</scope>
    <source>
        <strain evidence="8 9">ASL-1</strain>
    </source>
</reference>
<comment type="similarity">
    <text evidence="1">Belongs to the 'phage' integrase family.</text>
</comment>
<dbReference type="RefSeq" id="WP_134379666.1">
    <property type="nucleotide sequence ID" value="NZ_SORX01000002.1"/>
</dbReference>
<feature type="domain" description="Core-binding (CB)" evidence="7">
    <location>
        <begin position="72"/>
        <end position="155"/>
    </location>
</feature>
<keyword evidence="3 5" id="KW-0238">DNA-binding</keyword>
<dbReference type="Proteomes" id="UP000297776">
    <property type="component" value="Unassembled WGS sequence"/>
</dbReference>